<reference evidence="1 2" key="1">
    <citation type="submission" date="2024-02" db="EMBL/GenBank/DDBJ databases">
        <authorList>
            <person name="Chen Y."/>
            <person name="Shah S."/>
            <person name="Dougan E. K."/>
            <person name="Thang M."/>
            <person name="Chan C."/>
        </authorList>
    </citation>
    <scope>NUCLEOTIDE SEQUENCE [LARGE SCALE GENOMIC DNA]</scope>
</reference>
<accession>A0ABP0LKT0</accession>
<evidence type="ECO:0000313" key="2">
    <source>
        <dbReference type="Proteomes" id="UP001642484"/>
    </source>
</evidence>
<gene>
    <name evidence="1" type="ORF">CCMP2556_LOCUS21521</name>
</gene>
<dbReference type="EMBL" id="CAXAMN010013058">
    <property type="protein sequence ID" value="CAK9039781.1"/>
    <property type="molecule type" value="Genomic_DNA"/>
</dbReference>
<name>A0ABP0LKT0_9DINO</name>
<organism evidence="1 2">
    <name type="scientific">Durusdinium trenchii</name>
    <dbReference type="NCBI Taxonomy" id="1381693"/>
    <lineage>
        <taxon>Eukaryota</taxon>
        <taxon>Sar</taxon>
        <taxon>Alveolata</taxon>
        <taxon>Dinophyceae</taxon>
        <taxon>Suessiales</taxon>
        <taxon>Symbiodiniaceae</taxon>
        <taxon>Durusdinium</taxon>
    </lineage>
</organism>
<dbReference type="Proteomes" id="UP001642484">
    <property type="component" value="Unassembled WGS sequence"/>
</dbReference>
<sequence length="182" mass="20457">MSCKRRLNGKQPSPEEVKRLKGECQHELVEIVDKLARERGAVAEIGRARALQYLLLSSDVDDFDSQTLSQKLNTGCLRALHQVSVEGIPPLPPNVCIAPKKAKKAPGPNVTEKVNLDGRRQWMTKFMWSDLKVESAWCGNLSLVEEWRNTISDLRRKAQLRQNGDEDACPLTLEELAEAARI</sequence>
<protein>
    <submittedName>
        <fullName evidence="1">Uncharacterized protein</fullName>
    </submittedName>
</protein>
<comment type="caution">
    <text evidence="1">The sequence shown here is derived from an EMBL/GenBank/DDBJ whole genome shotgun (WGS) entry which is preliminary data.</text>
</comment>
<evidence type="ECO:0000313" key="1">
    <source>
        <dbReference type="EMBL" id="CAK9039781.1"/>
    </source>
</evidence>
<keyword evidence="2" id="KW-1185">Reference proteome</keyword>
<proteinExistence type="predicted"/>